<dbReference type="EMBL" id="JAZDRO010000001">
    <property type="protein sequence ID" value="MEE2565187.1"/>
    <property type="molecule type" value="Genomic_DNA"/>
</dbReference>
<dbReference type="Gene3D" id="1.10.260.40">
    <property type="entry name" value="lambda repressor-like DNA-binding domains"/>
    <property type="match status" value="1"/>
</dbReference>
<dbReference type="Proteomes" id="UP001310692">
    <property type="component" value="Unassembled WGS sequence"/>
</dbReference>
<gene>
    <name evidence="3" type="ORF">V0U35_00725</name>
</gene>
<dbReference type="CDD" id="cd00093">
    <property type="entry name" value="HTH_XRE"/>
    <property type="match status" value="1"/>
</dbReference>
<sequence>MSPAKPSRNAGTYQRNPRTHFKPGSKAETAFDNKLAALEAGDLVRAWRKTAPEGELTQKDLAVRLGVTQARVSAIESARGAEGPSYATLKKIALACGHAWPLAMMQVAQGTHAAPVIEGSVADRQVVEVQLSKPLTRGRTRRQRVVLYGLGTAKARKGQKRSDIIKDVTDIRSDPTEIIFDPQTGIGHLQPRHDS</sequence>
<dbReference type="SUPFAM" id="SSF47413">
    <property type="entry name" value="lambda repressor-like DNA-binding domains"/>
    <property type="match status" value="1"/>
</dbReference>
<dbReference type="InterPro" id="IPR001387">
    <property type="entry name" value="Cro/C1-type_HTH"/>
</dbReference>
<proteinExistence type="predicted"/>
<reference evidence="3 4" key="1">
    <citation type="submission" date="2024-01" db="EMBL/GenBank/DDBJ databases">
        <title>Hyphobacterium bacterium isolated from marine sediment.</title>
        <authorList>
            <person name="Zhao S."/>
        </authorList>
    </citation>
    <scope>NUCLEOTIDE SEQUENCE [LARGE SCALE GENOMIC DNA]</scope>
    <source>
        <strain evidence="3 4">Y60-23</strain>
    </source>
</reference>
<organism evidence="3 4">
    <name type="scientific">Hyphobacterium marinum</name>
    <dbReference type="NCBI Taxonomy" id="3116574"/>
    <lineage>
        <taxon>Bacteria</taxon>
        <taxon>Pseudomonadati</taxon>
        <taxon>Pseudomonadota</taxon>
        <taxon>Alphaproteobacteria</taxon>
        <taxon>Maricaulales</taxon>
        <taxon>Maricaulaceae</taxon>
        <taxon>Hyphobacterium</taxon>
    </lineage>
</organism>
<dbReference type="PROSITE" id="PS50943">
    <property type="entry name" value="HTH_CROC1"/>
    <property type="match status" value="1"/>
</dbReference>
<accession>A0ABU7LVA4</accession>
<feature type="domain" description="HTH cro/C1-type" evidence="2">
    <location>
        <begin position="56"/>
        <end position="103"/>
    </location>
</feature>
<evidence type="ECO:0000259" key="2">
    <source>
        <dbReference type="PROSITE" id="PS50943"/>
    </source>
</evidence>
<dbReference type="InterPro" id="IPR010982">
    <property type="entry name" value="Lambda_DNA-bd_dom_sf"/>
</dbReference>
<evidence type="ECO:0000313" key="4">
    <source>
        <dbReference type="Proteomes" id="UP001310692"/>
    </source>
</evidence>
<dbReference type="RefSeq" id="WP_330194726.1">
    <property type="nucleotide sequence ID" value="NZ_JAZDRO010000001.1"/>
</dbReference>
<comment type="caution">
    <text evidence="3">The sequence shown here is derived from an EMBL/GenBank/DDBJ whole genome shotgun (WGS) entry which is preliminary data.</text>
</comment>
<evidence type="ECO:0000256" key="1">
    <source>
        <dbReference type="SAM" id="MobiDB-lite"/>
    </source>
</evidence>
<feature type="region of interest" description="Disordered" evidence="1">
    <location>
        <begin position="1"/>
        <end position="26"/>
    </location>
</feature>
<keyword evidence="4" id="KW-1185">Reference proteome</keyword>
<evidence type="ECO:0000313" key="3">
    <source>
        <dbReference type="EMBL" id="MEE2565187.1"/>
    </source>
</evidence>
<dbReference type="SMART" id="SM00530">
    <property type="entry name" value="HTH_XRE"/>
    <property type="match status" value="1"/>
</dbReference>
<dbReference type="Pfam" id="PF01381">
    <property type="entry name" value="HTH_3"/>
    <property type="match status" value="1"/>
</dbReference>
<protein>
    <submittedName>
        <fullName evidence="3">Helix-turn-helix transcriptional regulator</fullName>
    </submittedName>
</protein>
<name>A0ABU7LVA4_9PROT</name>